<evidence type="ECO:0000313" key="2">
    <source>
        <dbReference type="EMBL" id="KAK8480075.1"/>
    </source>
</evidence>
<evidence type="ECO:0000256" key="1">
    <source>
        <dbReference type="SAM" id="MobiDB-lite"/>
    </source>
</evidence>
<feature type="compositionally biased region" description="Basic and acidic residues" evidence="1">
    <location>
        <begin position="104"/>
        <end position="113"/>
    </location>
</feature>
<sequence>MVEEVMLEPSSFERGWVLIETSVIDRIEEHLELSMNGHSNPDLGHMRCPLGGSEPRNRNGRSRCFVRCPCTAQTATGSGSDDERRKISGHFHGHRGLFRKTGLRKQEKGEAKLHCGSRRSSECLPEQRPAVGMSGD</sequence>
<organism evidence="2 3">
    <name type="scientific">Hibiscus sabdariffa</name>
    <name type="common">roselle</name>
    <dbReference type="NCBI Taxonomy" id="183260"/>
    <lineage>
        <taxon>Eukaryota</taxon>
        <taxon>Viridiplantae</taxon>
        <taxon>Streptophyta</taxon>
        <taxon>Embryophyta</taxon>
        <taxon>Tracheophyta</taxon>
        <taxon>Spermatophyta</taxon>
        <taxon>Magnoliopsida</taxon>
        <taxon>eudicotyledons</taxon>
        <taxon>Gunneridae</taxon>
        <taxon>Pentapetalae</taxon>
        <taxon>rosids</taxon>
        <taxon>malvids</taxon>
        <taxon>Malvales</taxon>
        <taxon>Malvaceae</taxon>
        <taxon>Malvoideae</taxon>
        <taxon>Hibiscus</taxon>
    </lineage>
</organism>
<comment type="caution">
    <text evidence="2">The sequence shown here is derived from an EMBL/GenBank/DDBJ whole genome shotgun (WGS) entry which is preliminary data.</text>
</comment>
<dbReference type="EMBL" id="JBBPBM010002136">
    <property type="protein sequence ID" value="KAK8480075.1"/>
    <property type="molecule type" value="Genomic_DNA"/>
</dbReference>
<dbReference type="Proteomes" id="UP001472677">
    <property type="component" value="Unassembled WGS sequence"/>
</dbReference>
<accession>A0ABR1ZIU9</accession>
<name>A0ABR1ZIU9_9ROSI</name>
<proteinExistence type="predicted"/>
<feature type="region of interest" description="Disordered" evidence="1">
    <location>
        <begin position="73"/>
        <end position="136"/>
    </location>
</feature>
<feature type="compositionally biased region" description="Basic residues" evidence="1">
    <location>
        <begin position="87"/>
        <end position="103"/>
    </location>
</feature>
<evidence type="ECO:0000313" key="3">
    <source>
        <dbReference type="Proteomes" id="UP001472677"/>
    </source>
</evidence>
<protein>
    <submittedName>
        <fullName evidence="2">Uncharacterized protein</fullName>
    </submittedName>
</protein>
<reference evidence="2 3" key="1">
    <citation type="journal article" date="2024" name="G3 (Bethesda)">
        <title>Genome assembly of Hibiscus sabdariffa L. provides insights into metabolisms of medicinal natural products.</title>
        <authorList>
            <person name="Kim T."/>
        </authorList>
    </citation>
    <scope>NUCLEOTIDE SEQUENCE [LARGE SCALE GENOMIC DNA]</scope>
    <source>
        <strain evidence="2">TK-2024</strain>
        <tissue evidence="2">Old leaves</tissue>
    </source>
</reference>
<gene>
    <name evidence="2" type="ORF">V6N12_058158</name>
</gene>
<keyword evidence="3" id="KW-1185">Reference proteome</keyword>